<dbReference type="PRINTS" id="PR00420">
    <property type="entry name" value="RNGMNOXGNASE"/>
</dbReference>
<dbReference type="PANTHER" id="PTHR42685:SF22">
    <property type="entry name" value="CONDITIONED MEDIUM FACTOR RECEPTOR 1"/>
    <property type="match status" value="1"/>
</dbReference>
<evidence type="ECO:0000313" key="2">
    <source>
        <dbReference type="EMBL" id="BCO09474.1"/>
    </source>
</evidence>
<proteinExistence type="predicted"/>
<dbReference type="EMBL" id="AP024233">
    <property type="protein sequence ID" value="BCO09474.1"/>
    <property type="molecule type" value="Genomic_DNA"/>
</dbReference>
<accession>A0A915U1N6</accession>
<dbReference type="RefSeq" id="WP_267926218.1">
    <property type="nucleotide sequence ID" value="NZ_AP024233.1"/>
</dbReference>
<protein>
    <submittedName>
        <fullName evidence="2">Geranylgeranyl reductase</fullName>
    </submittedName>
</protein>
<evidence type="ECO:0000313" key="3">
    <source>
        <dbReference type="Proteomes" id="UP001063350"/>
    </source>
</evidence>
<dbReference type="Proteomes" id="UP001063350">
    <property type="component" value="Chromosome"/>
</dbReference>
<evidence type="ECO:0000259" key="1">
    <source>
        <dbReference type="Pfam" id="PF01494"/>
    </source>
</evidence>
<dbReference type="Gene3D" id="3.50.50.60">
    <property type="entry name" value="FAD/NAD(P)-binding domain"/>
    <property type="match status" value="1"/>
</dbReference>
<dbReference type="SUPFAM" id="SSF51905">
    <property type="entry name" value="FAD/NAD(P)-binding domain"/>
    <property type="match status" value="1"/>
</dbReference>
<dbReference type="KEGG" id="ddu:GF1_18500"/>
<dbReference type="Pfam" id="PF01494">
    <property type="entry name" value="FAD_binding_3"/>
    <property type="match status" value="1"/>
</dbReference>
<reference evidence="2" key="1">
    <citation type="submission" date="2020-12" db="EMBL/GenBank/DDBJ databases">
        <title>Desulfobium dissulfuricans gen. nov., sp. nov., a novel mesophilic, sulfate-reducing bacterium isolated from a deep-sea hydrothermal vent.</title>
        <authorList>
            <person name="Hashimoto Y."/>
            <person name="Tame A."/>
            <person name="Sawayama S."/>
            <person name="Miyazaki J."/>
            <person name="Takai K."/>
            <person name="Nakagawa S."/>
        </authorList>
    </citation>
    <scope>NUCLEOTIDE SEQUENCE</scope>
    <source>
        <strain evidence="2">GF1</strain>
    </source>
</reference>
<sequence>MQDHYDTIIIGAGPGGLACARELATTGCRVLVLEQKKTIGPKVCAGGITWDGLIRRVPEELIERSFRKQLVFSNLQRARVRSRTPMIATVNRETLGQWMARDARNAGATILTGIRVDAVGDHGIEARKDSRRLRFRCDHLVGADGATSLVRRTLDLPLERVGIGINYQIPGHHRDMEWHLNSHLFHCGYGWIFPHLETISVGAYVVRNKLAPSRLKAALIQWAASRGLDLHSHQARAALISFDYRGFQFDRTWLVGEAAGLTSGLTGEGIYPAIVSGEAVARRIIDPAYPAAEIAAIVRKQRRHQAIIHLATASDTLNFLLMELSIALLRMKLLDFKSLEMAE</sequence>
<dbReference type="AlphaFoldDB" id="A0A915U1N6"/>
<dbReference type="GO" id="GO:0071949">
    <property type="term" value="F:FAD binding"/>
    <property type="evidence" value="ECO:0007669"/>
    <property type="project" value="InterPro"/>
</dbReference>
<dbReference type="PANTHER" id="PTHR42685">
    <property type="entry name" value="GERANYLGERANYL DIPHOSPHATE REDUCTASE"/>
    <property type="match status" value="1"/>
</dbReference>
<dbReference type="InterPro" id="IPR050407">
    <property type="entry name" value="Geranylgeranyl_reductase"/>
</dbReference>
<feature type="domain" description="FAD-binding" evidence="1">
    <location>
        <begin position="5"/>
        <end position="159"/>
    </location>
</feature>
<keyword evidence="3" id="KW-1185">Reference proteome</keyword>
<name>A0A915U1N6_9BACT</name>
<dbReference type="InterPro" id="IPR036188">
    <property type="entry name" value="FAD/NAD-bd_sf"/>
</dbReference>
<organism evidence="2 3">
    <name type="scientific">Desulfolithobacter dissulfuricans</name>
    <dbReference type="NCBI Taxonomy" id="2795293"/>
    <lineage>
        <taxon>Bacteria</taxon>
        <taxon>Pseudomonadati</taxon>
        <taxon>Thermodesulfobacteriota</taxon>
        <taxon>Desulfobulbia</taxon>
        <taxon>Desulfobulbales</taxon>
        <taxon>Desulfobulbaceae</taxon>
        <taxon>Desulfolithobacter</taxon>
    </lineage>
</organism>
<gene>
    <name evidence="2" type="ORF">GF1_18500</name>
</gene>
<dbReference type="InterPro" id="IPR002938">
    <property type="entry name" value="FAD-bd"/>
</dbReference>